<dbReference type="Proteomes" id="UP000559860">
    <property type="component" value="Unassembled WGS sequence"/>
</dbReference>
<organism evidence="1 2">
    <name type="scientific">Gluconacetobacter aggeris</name>
    <dbReference type="NCBI Taxonomy" id="1286186"/>
    <lineage>
        <taxon>Bacteria</taxon>
        <taxon>Pseudomonadati</taxon>
        <taxon>Pseudomonadota</taxon>
        <taxon>Alphaproteobacteria</taxon>
        <taxon>Acetobacterales</taxon>
        <taxon>Acetobacteraceae</taxon>
        <taxon>Gluconacetobacter</taxon>
    </lineage>
</organism>
<keyword evidence="2" id="KW-1185">Reference proteome</keyword>
<comment type="caution">
    <text evidence="1">The sequence shown here is derived from an EMBL/GenBank/DDBJ whole genome shotgun (WGS) entry which is preliminary data.</text>
</comment>
<proteinExistence type="predicted"/>
<evidence type="ECO:0008006" key="3">
    <source>
        <dbReference type="Google" id="ProtNLM"/>
    </source>
</evidence>
<name>A0A7W4NVZ3_9PROT</name>
<sequence length="84" mass="9336">MRTMGARPAIPPKRRDAAVACPQWAYRNRHLVEKPLGLSEGMARRRNPIRKTAVSLLAVFRLAAAADWIKIEQALGRGDCGLSR</sequence>
<dbReference type="EMBL" id="JABEQD010000004">
    <property type="protein sequence ID" value="MBB2168311.1"/>
    <property type="molecule type" value="Genomic_DNA"/>
</dbReference>
<accession>A0A7W4NVZ3</accession>
<reference evidence="1 2" key="1">
    <citation type="submission" date="2020-04" db="EMBL/GenBank/DDBJ databases">
        <title>Description of novel Gluconacetobacter.</title>
        <authorList>
            <person name="Sombolestani A."/>
        </authorList>
    </citation>
    <scope>NUCLEOTIDE SEQUENCE [LARGE SCALE GENOMIC DNA]</scope>
    <source>
        <strain evidence="1 2">LMG 27801</strain>
    </source>
</reference>
<gene>
    <name evidence="1" type="ORF">HLH36_08090</name>
</gene>
<dbReference type="AlphaFoldDB" id="A0A7W4NVZ3"/>
<evidence type="ECO:0000313" key="2">
    <source>
        <dbReference type="Proteomes" id="UP000559860"/>
    </source>
</evidence>
<protein>
    <recommendedName>
        <fullName evidence="3">Transposase</fullName>
    </recommendedName>
</protein>
<evidence type="ECO:0000313" key="1">
    <source>
        <dbReference type="EMBL" id="MBB2168311.1"/>
    </source>
</evidence>